<dbReference type="Proteomes" id="UP000008744">
    <property type="component" value="Unassembled WGS sequence"/>
</dbReference>
<gene>
    <name evidence="7" type="primary">Dper\GL23735</name>
    <name evidence="7" type="ORF">Dper_GL23735</name>
</gene>
<dbReference type="OMA" id="HIEYSAH"/>
<keyword evidence="5 6" id="KW-0472">Membrane</keyword>
<dbReference type="AlphaFoldDB" id="B4G624"/>
<evidence type="ECO:0000256" key="6">
    <source>
        <dbReference type="SAM" id="Phobius"/>
    </source>
</evidence>
<evidence type="ECO:0000256" key="5">
    <source>
        <dbReference type="ARBA" id="ARBA00023136"/>
    </source>
</evidence>
<dbReference type="GO" id="GO:0050909">
    <property type="term" value="P:sensory perception of taste"/>
    <property type="evidence" value="ECO:0007669"/>
    <property type="project" value="InterPro"/>
</dbReference>
<feature type="transmembrane region" description="Helical" evidence="6">
    <location>
        <begin position="203"/>
        <end position="219"/>
    </location>
</feature>
<dbReference type="PhylomeDB" id="B4G624"/>
<evidence type="ECO:0000313" key="7">
    <source>
        <dbReference type="EMBL" id="EDW23783.1"/>
    </source>
</evidence>
<keyword evidence="2" id="KW-1003">Cell membrane</keyword>
<dbReference type="eggNOG" id="ENOG502TCT7">
    <property type="taxonomic scope" value="Eukaryota"/>
</dbReference>
<proteinExistence type="predicted"/>
<feature type="transmembrane region" description="Helical" evidence="6">
    <location>
        <begin position="96"/>
        <end position="117"/>
    </location>
</feature>
<comment type="subcellular location">
    <subcellularLocation>
        <location evidence="1">Cell membrane</location>
        <topology evidence="1">Multi-pass membrane protein</topology>
    </subcellularLocation>
</comment>
<dbReference type="HOGENOM" id="CLU_1333175_0_0_1"/>
<feature type="transmembrane region" description="Helical" evidence="6">
    <location>
        <begin position="12"/>
        <end position="35"/>
    </location>
</feature>
<evidence type="ECO:0000256" key="2">
    <source>
        <dbReference type="ARBA" id="ARBA00022475"/>
    </source>
</evidence>
<dbReference type="OrthoDB" id="7867286at2759"/>
<keyword evidence="8" id="KW-1185">Reference proteome</keyword>
<accession>B4G624</accession>
<keyword evidence="4 6" id="KW-1133">Transmembrane helix</keyword>
<sequence length="230" mass="27329">MERFLSWWCDTFIVFGINMMMQMSFVCYLSIGILYSELNDFVRFQLRSELQDLERPHGLQPRRQHLRTVRRKLNECLALYREIYALATTFQKLTDFPFFLSIVHNYTLLGVVIYRLTIVGWFDKHKIQLSILTTKVILDFFLVTMAVEGAMTQFRVIRRLSLENCYISDHKDWHTTFDMFVTHLSLYEFRVRVLGLFDVSNELVLIVLSALVTFVIYVVQYRMQSTGEAE</sequence>
<keyword evidence="3 6" id="KW-0812">Transmembrane</keyword>
<feature type="transmembrane region" description="Helical" evidence="6">
    <location>
        <begin position="129"/>
        <end position="147"/>
    </location>
</feature>
<name>B4G624_DROPE</name>
<reference evidence="7 8" key="1">
    <citation type="journal article" date="2007" name="Nature">
        <title>Evolution of genes and genomes on the Drosophila phylogeny.</title>
        <authorList>
            <consortium name="Drosophila 12 Genomes Consortium"/>
            <person name="Clark A.G."/>
            <person name="Eisen M.B."/>
            <person name="Smith D.R."/>
            <person name="Bergman C.M."/>
            <person name="Oliver B."/>
            <person name="Markow T.A."/>
            <person name="Kaufman T.C."/>
            <person name="Kellis M."/>
            <person name="Gelbart W."/>
            <person name="Iyer V.N."/>
            <person name="Pollard D.A."/>
            <person name="Sackton T.B."/>
            <person name="Larracuente A.M."/>
            <person name="Singh N.D."/>
            <person name="Abad J.P."/>
            <person name="Abt D.N."/>
            <person name="Adryan B."/>
            <person name="Aguade M."/>
            <person name="Akashi H."/>
            <person name="Anderson W.W."/>
            <person name="Aquadro C.F."/>
            <person name="Ardell D.H."/>
            <person name="Arguello R."/>
            <person name="Artieri C.G."/>
            <person name="Barbash D.A."/>
            <person name="Barker D."/>
            <person name="Barsanti P."/>
            <person name="Batterham P."/>
            <person name="Batzoglou S."/>
            <person name="Begun D."/>
            <person name="Bhutkar A."/>
            <person name="Blanco E."/>
            <person name="Bosak S.A."/>
            <person name="Bradley R.K."/>
            <person name="Brand A.D."/>
            <person name="Brent M.R."/>
            <person name="Brooks A.N."/>
            <person name="Brown R.H."/>
            <person name="Butlin R.K."/>
            <person name="Caggese C."/>
            <person name="Calvi B.R."/>
            <person name="Bernardo de Carvalho A."/>
            <person name="Caspi A."/>
            <person name="Castrezana S."/>
            <person name="Celniker S.E."/>
            <person name="Chang J.L."/>
            <person name="Chapple C."/>
            <person name="Chatterji S."/>
            <person name="Chinwalla A."/>
            <person name="Civetta A."/>
            <person name="Clifton S.W."/>
            <person name="Comeron J.M."/>
            <person name="Costello J.C."/>
            <person name="Coyne J.A."/>
            <person name="Daub J."/>
            <person name="David R.G."/>
            <person name="Delcher A.L."/>
            <person name="Delehaunty K."/>
            <person name="Do C.B."/>
            <person name="Ebling H."/>
            <person name="Edwards K."/>
            <person name="Eickbush T."/>
            <person name="Evans J.D."/>
            <person name="Filipski A."/>
            <person name="Findeiss S."/>
            <person name="Freyhult E."/>
            <person name="Fulton L."/>
            <person name="Fulton R."/>
            <person name="Garcia A.C."/>
            <person name="Gardiner A."/>
            <person name="Garfield D.A."/>
            <person name="Garvin B.E."/>
            <person name="Gibson G."/>
            <person name="Gilbert D."/>
            <person name="Gnerre S."/>
            <person name="Godfrey J."/>
            <person name="Good R."/>
            <person name="Gotea V."/>
            <person name="Gravely B."/>
            <person name="Greenberg A.J."/>
            <person name="Griffiths-Jones S."/>
            <person name="Gross S."/>
            <person name="Guigo R."/>
            <person name="Gustafson E.A."/>
            <person name="Haerty W."/>
            <person name="Hahn M.W."/>
            <person name="Halligan D.L."/>
            <person name="Halpern A.L."/>
            <person name="Halter G.M."/>
            <person name="Han M.V."/>
            <person name="Heger A."/>
            <person name="Hillier L."/>
            <person name="Hinrichs A.S."/>
            <person name="Holmes I."/>
            <person name="Hoskins R.A."/>
            <person name="Hubisz M.J."/>
            <person name="Hultmark D."/>
            <person name="Huntley M.A."/>
            <person name="Jaffe D.B."/>
            <person name="Jagadeeshan S."/>
            <person name="Jeck W.R."/>
            <person name="Johnson J."/>
            <person name="Jones C.D."/>
            <person name="Jordan W.C."/>
            <person name="Karpen G.H."/>
            <person name="Kataoka E."/>
            <person name="Keightley P.D."/>
            <person name="Kheradpour P."/>
            <person name="Kirkness E.F."/>
            <person name="Koerich L.B."/>
            <person name="Kristiansen K."/>
            <person name="Kudrna D."/>
            <person name="Kulathinal R.J."/>
            <person name="Kumar S."/>
            <person name="Kwok R."/>
            <person name="Lander E."/>
            <person name="Langley C.H."/>
            <person name="Lapoint R."/>
            <person name="Lazzaro B.P."/>
            <person name="Lee S.J."/>
            <person name="Levesque L."/>
            <person name="Li R."/>
            <person name="Lin C.F."/>
            <person name="Lin M.F."/>
            <person name="Lindblad-Toh K."/>
            <person name="Llopart A."/>
            <person name="Long M."/>
            <person name="Low L."/>
            <person name="Lozovsky E."/>
            <person name="Lu J."/>
            <person name="Luo M."/>
            <person name="Machado C.A."/>
            <person name="Makalowski W."/>
            <person name="Marzo M."/>
            <person name="Matsuda M."/>
            <person name="Matzkin L."/>
            <person name="McAllister B."/>
            <person name="McBride C.S."/>
            <person name="McKernan B."/>
            <person name="McKernan K."/>
            <person name="Mendez-Lago M."/>
            <person name="Minx P."/>
            <person name="Mollenhauer M.U."/>
            <person name="Montooth K."/>
            <person name="Mount S.M."/>
            <person name="Mu X."/>
            <person name="Myers E."/>
            <person name="Negre B."/>
            <person name="Newfeld S."/>
            <person name="Nielsen R."/>
            <person name="Noor M.A."/>
            <person name="O'Grady P."/>
            <person name="Pachter L."/>
            <person name="Papaceit M."/>
            <person name="Parisi M.J."/>
            <person name="Parisi M."/>
            <person name="Parts L."/>
            <person name="Pedersen J.S."/>
            <person name="Pesole G."/>
            <person name="Phillippy A.M."/>
            <person name="Ponting C.P."/>
            <person name="Pop M."/>
            <person name="Porcelli D."/>
            <person name="Powell J.R."/>
            <person name="Prohaska S."/>
            <person name="Pruitt K."/>
            <person name="Puig M."/>
            <person name="Quesneville H."/>
            <person name="Ram K.R."/>
            <person name="Rand D."/>
            <person name="Rasmussen M.D."/>
            <person name="Reed L.K."/>
            <person name="Reenan R."/>
            <person name="Reily A."/>
            <person name="Remington K.A."/>
            <person name="Rieger T.T."/>
            <person name="Ritchie M.G."/>
            <person name="Robin C."/>
            <person name="Rogers Y.H."/>
            <person name="Rohde C."/>
            <person name="Rozas J."/>
            <person name="Rubenfield M.J."/>
            <person name="Ruiz A."/>
            <person name="Russo S."/>
            <person name="Salzberg S.L."/>
            <person name="Sanchez-Gracia A."/>
            <person name="Saranga D.J."/>
            <person name="Sato H."/>
            <person name="Schaeffer S.W."/>
            <person name="Schatz M.C."/>
            <person name="Schlenke T."/>
            <person name="Schwartz R."/>
            <person name="Segarra C."/>
            <person name="Singh R.S."/>
            <person name="Sirot L."/>
            <person name="Sirota M."/>
            <person name="Sisneros N.B."/>
            <person name="Smith C.D."/>
            <person name="Smith T.F."/>
            <person name="Spieth J."/>
            <person name="Stage D.E."/>
            <person name="Stark A."/>
            <person name="Stephan W."/>
            <person name="Strausberg R.L."/>
            <person name="Strempel S."/>
            <person name="Sturgill D."/>
            <person name="Sutton G."/>
            <person name="Sutton G.G."/>
            <person name="Tao W."/>
            <person name="Teichmann S."/>
            <person name="Tobari Y.N."/>
            <person name="Tomimura Y."/>
            <person name="Tsolas J.M."/>
            <person name="Valente V.L."/>
            <person name="Venter E."/>
            <person name="Venter J.C."/>
            <person name="Vicario S."/>
            <person name="Vieira F.G."/>
            <person name="Vilella A.J."/>
            <person name="Villasante A."/>
            <person name="Walenz B."/>
            <person name="Wang J."/>
            <person name="Wasserman M."/>
            <person name="Watts T."/>
            <person name="Wilson D."/>
            <person name="Wilson R.K."/>
            <person name="Wing R.A."/>
            <person name="Wolfner M.F."/>
            <person name="Wong A."/>
            <person name="Wong G.K."/>
            <person name="Wu C.I."/>
            <person name="Wu G."/>
            <person name="Yamamoto D."/>
            <person name="Yang H.P."/>
            <person name="Yang S.P."/>
            <person name="Yorke J.A."/>
            <person name="Yoshida K."/>
            <person name="Zdobnov E."/>
            <person name="Zhang P."/>
            <person name="Zhang Y."/>
            <person name="Zimin A.V."/>
            <person name="Baldwin J."/>
            <person name="Abdouelleil A."/>
            <person name="Abdulkadir J."/>
            <person name="Abebe A."/>
            <person name="Abera B."/>
            <person name="Abreu J."/>
            <person name="Acer S.C."/>
            <person name="Aftuck L."/>
            <person name="Alexander A."/>
            <person name="An P."/>
            <person name="Anderson E."/>
            <person name="Anderson S."/>
            <person name="Arachi H."/>
            <person name="Azer M."/>
            <person name="Bachantsang P."/>
            <person name="Barry A."/>
            <person name="Bayul T."/>
            <person name="Berlin A."/>
            <person name="Bessette D."/>
            <person name="Bloom T."/>
            <person name="Blye J."/>
            <person name="Boguslavskiy L."/>
            <person name="Bonnet C."/>
            <person name="Boukhgalter B."/>
            <person name="Bourzgui I."/>
            <person name="Brown A."/>
            <person name="Cahill P."/>
            <person name="Channer S."/>
            <person name="Cheshatsang Y."/>
            <person name="Chuda L."/>
            <person name="Citroen M."/>
            <person name="Collymore A."/>
            <person name="Cooke P."/>
            <person name="Costello M."/>
            <person name="D'Aco K."/>
            <person name="Daza R."/>
            <person name="De Haan G."/>
            <person name="DeGray S."/>
            <person name="DeMaso C."/>
            <person name="Dhargay N."/>
            <person name="Dooley K."/>
            <person name="Dooley E."/>
            <person name="Doricent M."/>
            <person name="Dorje P."/>
            <person name="Dorjee K."/>
            <person name="Dupes A."/>
            <person name="Elong R."/>
            <person name="Falk J."/>
            <person name="Farina A."/>
            <person name="Faro S."/>
            <person name="Ferguson D."/>
            <person name="Fisher S."/>
            <person name="Foley C.D."/>
            <person name="Franke A."/>
            <person name="Friedrich D."/>
            <person name="Gadbois L."/>
            <person name="Gearin G."/>
            <person name="Gearin C.R."/>
            <person name="Giannoukos G."/>
            <person name="Goode T."/>
            <person name="Graham J."/>
            <person name="Grandbois E."/>
            <person name="Grewal S."/>
            <person name="Gyaltsen K."/>
            <person name="Hafez N."/>
            <person name="Hagos B."/>
            <person name="Hall J."/>
            <person name="Henson C."/>
            <person name="Hollinger A."/>
            <person name="Honan T."/>
            <person name="Huard M.D."/>
            <person name="Hughes L."/>
            <person name="Hurhula B."/>
            <person name="Husby M.E."/>
            <person name="Kamat A."/>
            <person name="Kanga B."/>
            <person name="Kashin S."/>
            <person name="Khazanovich D."/>
            <person name="Kisner P."/>
            <person name="Lance K."/>
            <person name="Lara M."/>
            <person name="Lee W."/>
            <person name="Lennon N."/>
            <person name="Letendre F."/>
            <person name="LeVine R."/>
            <person name="Lipovsky A."/>
            <person name="Liu X."/>
            <person name="Liu J."/>
            <person name="Liu S."/>
            <person name="Lokyitsang T."/>
            <person name="Lokyitsang Y."/>
            <person name="Lubonja R."/>
            <person name="Lui A."/>
            <person name="MacDonald P."/>
            <person name="Magnisalis V."/>
            <person name="Maru K."/>
            <person name="Matthews C."/>
            <person name="McCusker W."/>
            <person name="McDonough S."/>
            <person name="Mehta T."/>
            <person name="Meldrim J."/>
            <person name="Meneus L."/>
            <person name="Mihai O."/>
            <person name="Mihalev A."/>
            <person name="Mihova T."/>
            <person name="Mittelman R."/>
            <person name="Mlenga V."/>
            <person name="Montmayeur A."/>
            <person name="Mulrain L."/>
            <person name="Navidi A."/>
            <person name="Naylor J."/>
            <person name="Negash T."/>
            <person name="Nguyen T."/>
            <person name="Nguyen N."/>
            <person name="Nicol R."/>
            <person name="Norbu C."/>
            <person name="Norbu N."/>
            <person name="Novod N."/>
            <person name="O'Neill B."/>
            <person name="Osman S."/>
            <person name="Markiewicz E."/>
            <person name="Oyono O.L."/>
            <person name="Patti C."/>
            <person name="Phunkhang P."/>
            <person name="Pierre F."/>
            <person name="Priest M."/>
            <person name="Raghuraman S."/>
            <person name="Rege F."/>
            <person name="Reyes R."/>
            <person name="Rise C."/>
            <person name="Rogov P."/>
            <person name="Ross K."/>
            <person name="Ryan E."/>
            <person name="Settipalli S."/>
            <person name="Shea T."/>
            <person name="Sherpa N."/>
            <person name="Shi L."/>
            <person name="Shih D."/>
            <person name="Sparrow T."/>
            <person name="Spaulding J."/>
            <person name="Stalker J."/>
            <person name="Stange-Thomann N."/>
            <person name="Stavropoulos S."/>
            <person name="Stone C."/>
            <person name="Strader C."/>
            <person name="Tesfaye S."/>
            <person name="Thomson T."/>
            <person name="Thoulutsang Y."/>
            <person name="Thoulutsang D."/>
            <person name="Topham K."/>
            <person name="Topping I."/>
            <person name="Tsamla T."/>
            <person name="Vassiliev H."/>
            <person name="Vo A."/>
            <person name="Wangchuk T."/>
            <person name="Wangdi T."/>
            <person name="Weiand M."/>
            <person name="Wilkinson J."/>
            <person name="Wilson A."/>
            <person name="Yadav S."/>
            <person name="Young G."/>
            <person name="Yu Q."/>
            <person name="Zembek L."/>
            <person name="Zhong D."/>
            <person name="Zimmer A."/>
            <person name="Zwirko Z."/>
            <person name="Jaffe D.B."/>
            <person name="Alvarez P."/>
            <person name="Brockman W."/>
            <person name="Butler J."/>
            <person name="Chin C."/>
            <person name="Gnerre S."/>
            <person name="Grabherr M."/>
            <person name="Kleber M."/>
            <person name="Mauceli E."/>
            <person name="MacCallum I."/>
        </authorList>
    </citation>
    <scope>NUCLEOTIDE SEQUENCE [LARGE SCALE GENOMIC DNA]</scope>
    <source>
        <strain evidence="8">MSH-3 / Tucson 14011-0111.49</strain>
    </source>
</reference>
<evidence type="ECO:0000256" key="3">
    <source>
        <dbReference type="ARBA" id="ARBA00022692"/>
    </source>
</evidence>
<protein>
    <submittedName>
        <fullName evidence="7">GL23735</fullName>
    </submittedName>
</protein>
<dbReference type="EMBL" id="CH479179">
    <property type="protein sequence ID" value="EDW23783.1"/>
    <property type="molecule type" value="Genomic_DNA"/>
</dbReference>
<evidence type="ECO:0000256" key="1">
    <source>
        <dbReference type="ARBA" id="ARBA00004651"/>
    </source>
</evidence>
<dbReference type="Pfam" id="PF08395">
    <property type="entry name" value="7tm_7"/>
    <property type="match status" value="1"/>
</dbReference>
<dbReference type="InterPro" id="IPR013604">
    <property type="entry name" value="7TM_chemorcpt"/>
</dbReference>
<evidence type="ECO:0000313" key="8">
    <source>
        <dbReference type="Proteomes" id="UP000008744"/>
    </source>
</evidence>
<organism evidence="8">
    <name type="scientific">Drosophila persimilis</name>
    <name type="common">Fruit fly</name>
    <dbReference type="NCBI Taxonomy" id="7234"/>
    <lineage>
        <taxon>Eukaryota</taxon>
        <taxon>Metazoa</taxon>
        <taxon>Ecdysozoa</taxon>
        <taxon>Arthropoda</taxon>
        <taxon>Hexapoda</taxon>
        <taxon>Insecta</taxon>
        <taxon>Pterygota</taxon>
        <taxon>Neoptera</taxon>
        <taxon>Endopterygota</taxon>
        <taxon>Diptera</taxon>
        <taxon>Brachycera</taxon>
        <taxon>Muscomorpha</taxon>
        <taxon>Ephydroidea</taxon>
        <taxon>Drosophilidae</taxon>
        <taxon>Drosophila</taxon>
        <taxon>Sophophora</taxon>
    </lineage>
</organism>
<evidence type="ECO:0000256" key="4">
    <source>
        <dbReference type="ARBA" id="ARBA00022989"/>
    </source>
</evidence>
<dbReference type="GO" id="GO:0005886">
    <property type="term" value="C:plasma membrane"/>
    <property type="evidence" value="ECO:0007669"/>
    <property type="project" value="UniProtKB-SubCell"/>
</dbReference>